<evidence type="ECO:0000313" key="4">
    <source>
        <dbReference type="Proteomes" id="UP000738325"/>
    </source>
</evidence>
<dbReference type="Proteomes" id="UP000738325">
    <property type="component" value="Unassembled WGS sequence"/>
</dbReference>
<feature type="region of interest" description="Disordered" evidence="2">
    <location>
        <begin position="1251"/>
        <end position="1339"/>
    </location>
</feature>
<reference evidence="3" key="1">
    <citation type="journal article" date="2020" name="Fungal Divers.">
        <title>Resolving the Mortierellaceae phylogeny through synthesis of multi-gene phylogenetics and phylogenomics.</title>
        <authorList>
            <person name="Vandepol N."/>
            <person name="Liber J."/>
            <person name="Desiro A."/>
            <person name="Na H."/>
            <person name="Kennedy M."/>
            <person name="Barry K."/>
            <person name="Grigoriev I.V."/>
            <person name="Miller A.N."/>
            <person name="O'Donnell K."/>
            <person name="Stajich J.E."/>
            <person name="Bonito G."/>
        </authorList>
    </citation>
    <scope>NUCLEOTIDE SEQUENCE</scope>
    <source>
        <strain evidence="3">REB-010B</strain>
    </source>
</reference>
<dbReference type="PANTHER" id="PTHR23159">
    <property type="entry name" value="CENTROSOMAL PROTEIN 2"/>
    <property type="match status" value="1"/>
</dbReference>
<keyword evidence="1" id="KW-0175">Coiled coil</keyword>
<feature type="compositionally biased region" description="Basic and acidic residues" evidence="2">
    <location>
        <begin position="905"/>
        <end position="920"/>
    </location>
</feature>
<protein>
    <submittedName>
        <fullName evidence="3">Uncharacterized protein</fullName>
    </submittedName>
</protein>
<feature type="compositionally biased region" description="Low complexity" evidence="2">
    <location>
        <begin position="17"/>
        <end position="30"/>
    </location>
</feature>
<dbReference type="EMBL" id="JAAAIP010000151">
    <property type="protein sequence ID" value="KAG0324387.1"/>
    <property type="molecule type" value="Genomic_DNA"/>
</dbReference>
<dbReference type="PANTHER" id="PTHR23159:SF60">
    <property type="entry name" value="SPINDLE ASSEMBLY ABNORMAL PROTEIN 4"/>
    <property type="match status" value="1"/>
</dbReference>
<feature type="region of interest" description="Disordered" evidence="2">
    <location>
        <begin position="1163"/>
        <end position="1214"/>
    </location>
</feature>
<feature type="region of interest" description="Disordered" evidence="2">
    <location>
        <begin position="183"/>
        <end position="235"/>
    </location>
</feature>
<feature type="coiled-coil region" evidence="1">
    <location>
        <begin position="1363"/>
        <end position="1457"/>
    </location>
</feature>
<feature type="compositionally biased region" description="Polar residues" evidence="2">
    <location>
        <begin position="1285"/>
        <end position="1294"/>
    </location>
</feature>
<feature type="coiled-coil region" evidence="1">
    <location>
        <begin position="385"/>
        <end position="412"/>
    </location>
</feature>
<sequence>MSGRSGANASNPGRPPSNSATSSSSTSAGFGSYGETPLPPITASSQANDEPSTLKEIDNATHIVVEHARSGTVRTHVYSTTDGQPSMMEHIDPRTLNGIVSTIYENKIEELNVLVQSSLETTRSESLDKMDVLKTAFEAAEDRIASQVLQSTSMTIESQIKGELVPRLEFITDLLRDNCNAGTPSAKRGFTTASSAHPLTSGEIRPLTRDSPYDRIHPADTHEADPSEMIGDRLTSDPDVLDKLLSIEHQVDAVFRVVVNGEVPSSATDAMALDNDVAGTVDHEGEGAMDSGTLARLVAMRGEMLLFPDTLKEHHSKMQELLDALTGSNVNRNRDTTAATAASDSSNTRSTTSANTQEANDDDEENQQSWQTNFSDMMFSQRHGILHLGEQMQSVEENLVNMNTEFKDWRQSHKMTLSVFLKYMYMVFKRTESVDTRIQGAFEELRDRSTADLGHQPELLEELQAMRFEIMSVLNSLPNAFAGQSAAASRSMDHQYSATGSTIDPPPGSSTTADQAFRDIDALRSAPFVGGDLQSTEDSASDLRPSIATTAGSRTPVSGRFPIQWSAFSRLMGSASERAEGQFPASASAMDGSSDPLASSMGEPANEDHHHQNQIEDESENPFADSRAIRSRPGSLTAGQSCPNILSDREGLADNRNAELTEESTASSLNWQPRMGSGPSCGLSSEPAAIERLCKTVEALQESIASMVKKYSELAALVTRQSSPPSPDAAAVSKSNSAAVAAAASASAAAADAATASAAAANAAAASVAAIALEEQSTVHATSGTGSFDALERDPLTLLHFRSGGVSSGGLGSISQLSGHGGRGMLGVGTPDTAETRSNFMATTSTPLSTEGMTRDMFLELDLMNRHMRDIMSTLAETTQRLVDGQDVIRSEFLREFSRVTEWAHPDKMDAEQSQLRETEAQAQQGDATERRTVEIEELSRATQEAATRADVDRTAILSRTTMIPSIMTTLDNVNQFQSARIETMVAEVMAMRATTDRLEASVKECHVGVHNILAGSLEDSSVLRNISADVNPEDGGPWAARFSDTYKTVNDILAAVGDVRRTSELTRAQQEALARSMDELHRKQDEGFVSLGKNHDEMWQSWLDRHAEVTANSESWHAKHDRSVLAIESWQHGHEEELRNWHQGHDERISELGKMCCPRCASMDSPSAAAATEGGSIRRGSSDLSHSQRDDESTEELSDASAPGSEEQWEHPYPKIVITEPSVAGSPTGSDNHLAPWEAAEHAVLSKSGNLHEVSDGNGHPASWTSSSDPAESSDIAVVGSASKGPSGSSLRGSASPIGESANYHGAIGSPTPRIGESQSYQGAIGSPTTRPGDVYENLGDYFAPDLVANQDQRIASEPHSSHAIQQELTELRAQYAALEQEKSATEESGGSIMAQLLEKNRQISALHNTIASLEQELERTRADTNEEFARLKEKLGRKEDKLKRARAVIEELYRQGLGLPARTSGESTQWTRHTPDNAASTSIDRSDSDDSDRAFEELLNPRSSMMLEAAQQLRQALDEFKEQKAGLHYDIDTLNNRKGVLLEEIALLGTQRSPNDAAALEDNQFQDVEEGENAVEENRDERRPRQRSRGPVRASGPSQARAFSTHMQDRRPAHRARNRSRASSRAPISRRGVSAERVPQLEADIMICKDGSISETLLSSKTVLTQELFESSRPKINGQDEDEIWSLQCDFKVRMVEQP</sequence>
<evidence type="ECO:0000256" key="1">
    <source>
        <dbReference type="SAM" id="Coils"/>
    </source>
</evidence>
<feature type="region of interest" description="Disordered" evidence="2">
    <location>
        <begin position="659"/>
        <end position="684"/>
    </location>
</feature>
<feature type="region of interest" description="Disordered" evidence="2">
    <location>
        <begin position="337"/>
        <end position="368"/>
    </location>
</feature>
<feature type="compositionally biased region" description="Polar residues" evidence="2">
    <location>
        <begin position="42"/>
        <end position="51"/>
    </location>
</feature>
<evidence type="ECO:0000256" key="2">
    <source>
        <dbReference type="SAM" id="MobiDB-lite"/>
    </source>
</evidence>
<organism evidence="3 4">
    <name type="scientific">Dissophora globulifera</name>
    <dbReference type="NCBI Taxonomy" id="979702"/>
    <lineage>
        <taxon>Eukaryota</taxon>
        <taxon>Fungi</taxon>
        <taxon>Fungi incertae sedis</taxon>
        <taxon>Mucoromycota</taxon>
        <taxon>Mortierellomycotina</taxon>
        <taxon>Mortierellomycetes</taxon>
        <taxon>Mortierellales</taxon>
        <taxon>Mortierellaceae</taxon>
        <taxon>Dissophora</taxon>
    </lineage>
</organism>
<feature type="region of interest" description="Disordered" evidence="2">
    <location>
        <begin position="579"/>
        <end position="624"/>
    </location>
</feature>
<feature type="region of interest" description="Disordered" evidence="2">
    <location>
        <begin position="1"/>
        <end position="51"/>
    </location>
</feature>
<feature type="compositionally biased region" description="Basic and acidic residues" evidence="2">
    <location>
        <begin position="206"/>
        <end position="235"/>
    </location>
</feature>
<feature type="compositionally biased region" description="Polar residues" evidence="2">
    <location>
        <begin position="1318"/>
        <end position="1331"/>
    </location>
</feature>
<feature type="region of interest" description="Disordered" evidence="2">
    <location>
        <begin position="1462"/>
        <end position="1493"/>
    </location>
</feature>
<feature type="compositionally biased region" description="Polar residues" evidence="2">
    <location>
        <begin position="1"/>
        <end position="11"/>
    </location>
</feature>
<accession>A0A9P6RR26</accession>
<feature type="compositionally biased region" description="Low complexity" evidence="2">
    <location>
        <begin position="337"/>
        <end position="356"/>
    </location>
</feature>
<comment type="caution">
    <text evidence="3">The sequence shown here is derived from an EMBL/GenBank/DDBJ whole genome shotgun (WGS) entry which is preliminary data.</text>
</comment>
<dbReference type="OrthoDB" id="2143914at2759"/>
<feature type="compositionally biased region" description="Polar residues" evidence="2">
    <location>
        <begin position="1598"/>
        <end position="1608"/>
    </location>
</feature>
<feature type="region of interest" description="Disordered" evidence="2">
    <location>
        <begin position="905"/>
        <end position="931"/>
    </location>
</feature>
<feature type="region of interest" description="Disordered" evidence="2">
    <location>
        <begin position="528"/>
        <end position="559"/>
    </location>
</feature>
<feature type="region of interest" description="Disordered" evidence="2">
    <location>
        <begin position="492"/>
        <end position="513"/>
    </location>
</feature>
<name>A0A9P6RR26_9FUNG</name>
<feature type="compositionally biased region" description="Polar residues" evidence="2">
    <location>
        <begin position="547"/>
        <end position="556"/>
    </location>
</feature>
<feature type="compositionally biased region" description="Basic residues" evidence="2">
    <location>
        <begin position="1614"/>
        <end position="1624"/>
    </location>
</feature>
<feature type="region of interest" description="Disordered" evidence="2">
    <location>
        <begin position="1564"/>
        <end position="1637"/>
    </location>
</feature>
<keyword evidence="4" id="KW-1185">Reference proteome</keyword>
<gene>
    <name evidence="3" type="ORF">BGZ99_001903</name>
</gene>
<evidence type="ECO:0000313" key="3">
    <source>
        <dbReference type="EMBL" id="KAG0324387.1"/>
    </source>
</evidence>
<proteinExistence type="predicted"/>